<comment type="caution">
    <text evidence="2">The sequence shown here is derived from an EMBL/GenBank/DDBJ whole genome shotgun (WGS) entry which is preliminary data.</text>
</comment>
<keyword evidence="3" id="KW-1185">Reference proteome</keyword>
<evidence type="ECO:0000256" key="1">
    <source>
        <dbReference type="SAM" id="MobiDB-lite"/>
    </source>
</evidence>
<gene>
    <name evidence="2" type="ORF">H9Q16_06100</name>
</gene>
<evidence type="ECO:0000313" key="2">
    <source>
        <dbReference type="EMBL" id="MBD3663485.1"/>
    </source>
</evidence>
<evidence type="ECO:0000313" key="3">
    <source>
        <dbReference type="Proteomes" id="UP000635142"/>
    </source>
</evidence>
<name>A0A927D1U3_9RHOB</name>
<proteinExistence type="predicted"/>
<dbReference type="Proteomes" id="UP000635142">
    <property type="component" value="Unassembled WGS sequence"/>
</dbReference>
<dbReference type="EMBL" id="JACTAG010000001">
    <property type="protein sequence ID" value="MBD3663485.1"/>
    <property type="molecule type" value="Genomic_DNA"/>
</dbReference>
<reference evidence="2" key="1">
    <citation type="submission" date="2020-08" db="EMBL/GenBank/DDBJ databases">
        <title>Sulfitobacter aestuariivivens sp. nov., isolated from a tidal flat.</title>
        <authorList>
            <person name="Park S."/>
            <person name="Yoon J.-H."/>
        </authorList>
    </citation>
    <scope>NUCLEOTIDE SEQUENCE</scope>
    <source>
        <strain evidence="2">TSTF-M16</strain>
    </source>
</reference>
<dbReference type="AlphaFoldDB" id="A0A927D1U3"/>
<protein>
    <submittedName>
        <fullName evidence="2">Uncharacterized protein</fullName>
    </submittedName>
</protein>
<sequence>MGKKPTHGASGADWHNAKGLLTHTTSRDEGLQCALVPDARHDSDQIAVVYDKGDTPPEITIRAVSGSVHTVMADGIAVAVVASASGPAPSADDVLLVERSR</sequence>
<feature type="region of interest" description="Disordered" evidence="1">
    <location>
        <begin position="1"/>
        <end position="23"/>
    </location>
</feature>
<accession>A0A927D1U3</accession>
<organism evidence="2 3">
    <name type="scientific">Sulfitobacter aestuariivivens</name>
    <dbReference type="NCBI Taxonomy" id="2766981"/>
    <lineage>
        <taxon>Bacteria</taxon>
        <taxon>Pseudomonadati</taxon>
        <taxon>Pseudomonadota</taxon>
        <taxon>Alphaproteobacteria</taxon>
        <taxon>Rhodobacterales</taxon>
        <taxon>Roseobacteraceae</taxon>
        <taxon>Sulfitobacter</taxon>
    </lineage>
</organism>
<dbReference type="RefSeq" id="WP_191075230.1">
    <property type="nucleotide sequence ID" value="NZ_JACTAG010000001.1"/>
</dbReference>